<protein>
    <submittedName>
        <fullName evidence="1">Uncharacterized protein</fullName>
    </submittedName>
</protein>
<organism evidence="1 2">
    <name type="scientific">Natrialba aegyptia DSM 13077</name>
    <dbReference type="NCBI Taxonomy" id="1227491"/>
    <lineage>
        <taxon>Archaea</taxon>
        <taxon>Methanobacteriati</taxon>
        <taxon>Methanobacteriota</taxon>
        <taxon>Stenosarchaea group</taxon>
        <taxon>Halobacteria</taxon>
        <taxon>Halobacteriales</taxon>
        <taxon>Natrialbaceae</taxon>
        <taxon>Natrialba</taxon>
    </lineage>
</organism>
<dbReference type="EMBL" id="AOIP01000033">
    <property type="protein sequence ID" value="ELZ03340.1"/>
    <property type="molecule type" value="Genomic_DNA"/>
</dbReference>
<sequence length="80" mass="9253">MAFSHGRRTVRTGKVSNDGFRFDRRAILERPVLTALTQRCWLQDCTQSLSRDELRSYGWYNGAAFDGVVGVISDVDRREW</sequence>
<dbReference type="Proteomes" id="UP000011591">
    <property type="component" value="Unassembled WGS sequence"/>
</dbReference>
<evidence type="ECO:0000313" key="2">
    <source>
        <dbReference type="Proteomes" id="UP000011591"/>
    </source>
</evidence>
<reference evidence="1 2" key="1">
    <citation type="journal article" date="2014" name="PLoS Genet.">
        <title>Phylogenetically driven sequencing of extremely halophilic archaea reveals strategies for static and dynamic osmo-response.</title>
        <authorList>
            <person name="Becker E.A."/>
            <person name="Seitzer P.M."/>
            <person name="Tritt A."/>
            <person name="Larsen D."/>
            <person name="Krusor M."/>
            <person name="Yao A.I."/>
            <person name="Wu D."/>
            <person name="Madern D."/>
            <person name="Eisen J.A."/>
            <person name="Darling A.E."/>
            <person name="Facciotti M.T."/>
        </authorList>
    </citation>
    <scope>NUCLEOTIDE SEQUENCE [LARGE SCALE GENOMIC DNA]</scope>
    <source>
        <strain evidence="1 2">DSM 13077</strain>
    </source>
</reference>
<dbReference type="AlphaFoldDB" id="M0AXV6"/>
<keyword evidence="2" id="KW-1185">Reference proteome</keyword>
<proteinExistence type="predicted"/>
<gene>
    <name evidence="1" type="ORF">C480_16445</name>
</gene>
<comment type="caution">
    <text evidence="1">The sequence shown here is derived from an EMBL/GenBank/DDBJ whole genome shotgun (WGS) entry which is preliminary data.</text>
</comment>
<name>M0AXV6_9EURY</name>
<evidence type="ECO:0000313" key="1">
    <source>
        <dbReference type="EMBL" id="ELZ03340.1"/>
    </source>
</evidence>
<accession>M0AXV6</accession>